<evidence type="ECO:0000313" key="2">
    <source>
        <dbReference type="EMBL" id="GIX97575.1"/>
    </source>
</evidence>
<protein>
    <submittedName>
        <fullName evidence="2">Uncharacterized protein</fullName>
    </submittedName>
</protein>
<proteinExistence type="predicted"/>
<feature type="region of interest" description="Disordered" evidence="1">
    <location>
        <begin position="198"/>
        <end position="224"/>
    </location>
</feature>
<keyword evidence="3" id="KW-1185">Reference proteome</keyword>
<dbReference type="EMBL" id="BPLR01004794">
    <property type="protein sequence ID" value="GIX97575.1"/>
    <property type="molecule type" value="Genomic_DNA"/>
</dbReference>
<organism evidence="2 3">
    <name type="scientific">Caerostris extrusa</name>
    <name type="common">Bark spider</name>
    <name type="synonym">Caerostris bankana</name>
    <dbReference type="NCBI Taxonomy" id="172846"/>
    <lineage>
        <taxon>Eukaryota</taxon>
        <taxon>Metazoa</taxon>
        <taxon>Ecdysozoa</taxon>
        <taxon>Arthropoda</taxon>
        <taxon>Chelicerata</taxon>
        <taxon>Arachnida</taxon>
        <taxon>Araneae</taxon>
        <taxon>Araneomorphae</taxon>
        <taxon>Entelegynae</taxon>
        <taxon>Araneoidea</taxon>
        <taxon>Araneidae</taxon>
        <taxon>Caerostris</taxon>
    </lineage>
</organism>
<evidence type="ECO:0000313" key="3">
    <source>
        <dbReference type="Proteomes" id="UP001054945"/>
    </source>
</evidence>
<dbReference type="Proteomes" id="UP001054945">
    <property type="component" value="Unassembled WGS sequence"/>
</dbReference>
<evidence type="ECO:0000256" key="1">
    <source>
        <dbReference type="SAM" id="MobiDB-lite"/>
    </source>
</evidence>
<gene>
    <name evidence="2" type="ORF">CEXT_631121</name>
</gene>
<accession>A0AAV4PMG3</accession>
<reference evidence="2 3" key="1">
    <citation type="submission" date="2021-06" db="EMBL/GenBank/DDBJ databases">
        <title>Caerostris extrusa draft genome.</title>
        <authorList>
            <person name="Kono N."/>
            <person name="Arakawa K."/>
        </authorList>
    </citation>
    <scope>NUCLEOTIDE SEQUENCE [LARGE SCALE GENOMIC DNA]</scope>
</reference>
<comment type="caution">
    <text evidence="2">The sequence shown here is derived from an EMBL/GenBank/DDBJ whole genome shotgun (WGS) entry which is preliminary data.</text>
</comment>
<dbReference type="AlphaFoldDB" id="A0AAV4PMG3"/>
<name>A0AAV4PMG3_CAEEX</name>
<sequence>MQKVALLPNIQTLRHKNCPCPPFKLCNTQKLALSNLQMLSYPAFKRCNMQKHDHSLEAPLLTPVTVCLYSSGNRILNQISYSLLFPMDTHDTRFSDASGCKIRGILFVQSTSINNDFTLPHCQASKSGYCLINPASSCSIGRRTWSDFRQFPRNLKKTYLAGSCCGLIKRFLISFLTQIGPFPGIDSFGLIVKAGHEPAENSNGGSSRKKVEVQPESALPKPYY</sequence>